<evidence type="ECO:0000313" key="5">
    <source>
        <dbReference type="Proteomes" id="UP000286434"/>
    </source>
</evidence>
<dbReference type="EMBL" id="LUCQ01000062">
    <property type="protein sequence ID" value="OAO80862.1"/>
    <property type="molecule type" value="Genomic_DNA"/>
</dbReference>
<dbReference type="AlphaFoldDB" id="A0A178TMD8"/>
<evidence type="ECO:0000313" key="2">
    <source>
        <dbReference type="EMBL" id="OAO80862.1"/>
    </source>
</evidence>
<evidence type="ECO:0000256" key="1">
    <source>
        <dbReference type="SAM" id="Phobius"/>
    </source>
</evidence>
<evidence type="ECO:0000313" key="4">
    <source>
        <dbReference type="Proteomes" id="UP000078336"/>
    </source>
</evidence>
<dbReference type="OrthoDB" id="2381602at2"/>
<keyword evidence="1" id="KW-0472">Membrane</keyword>
<reference evidence="3 5" key="2">
    <citation type="submission" date="2019-01" db="EMBL/GenBank/DDBJ databases">
        <title>Anoxybacillus flavithermus in powdered infant formula.</title>
        <authorList>
            <person name="Rhee M.S."/>
            <person name="Choi I.-G."/>
            <person name="Cho T.J."/>
            <person name="Park B."/>
        </authorList>
    </citation>
    <scope>NUCLEOTIDE SEQUENCE [LARGE SCALE GENOMIC DNA]</scope>
    <source>
        <strain evidence="3 5">FHS-PPAM212</strain>
    </source>
</reference>
<keyword evidence="4" id="KW-1185">Reference proteome</keyword>
<feature type="transmembrane region" description="Helical" evidence="1">
    <location>
        <begin position="9"/>
        <end position="28"/>
    </location>
</feature>
<reference evidence="2 4" key="1">
    <citation type="submission" date="2016-03" db="EMBL/GenBank/DDBJ databases">
        <title>Spore heat resistance.</title>
        <authorList>
            <person name="Boekhorst J."/>
            <person name="Berendsen E.M."/>
            <person name="Wells-Bennik M.H."/>
            <person name="Kuipers O.P."/>
        </authorList>
    </citation>
    <scope>NUCLEOTIDE SEQUENCE [LARGE SCALE GENOMIC DNA]</scope>
    <source>
        <strain evidence="2 4">AF16</strain>
    </source>
</reference>
<dbReference type="PATRIC" id="fig|33934.6.peg.2242"/>
<keyword evidence="1" id="KW-0812">Transmembrane</keyword>
<name>A0A178TMD8_9BACL</name>
<comment type="caution">
    <text evidence="2">The sequence shown here is derived from an EMBL/GenBank/DDBJ whole genome shotgun (WGS) entry which is preliminary data.</text>
</comment>
<organism evidence="2 4">
    <name type="scientific">Anoxybacillus flavithermus</name>
    <dbReference type="NCBI Taxonomy" id="33934"/>
    <lineage>
        <taxon>Bacteria</taxon>
        <taxon>Bacillati</taxon>
        <taxon>Bacillota</taxon>
        <taxon>Bacilli</taxon>
        <taxon>Bacillales</taxon>
        <taxon>Anoxybacillaceae</taxon>
        <taxon>Anoxybacillus</taxon>
    </lineage>
</organism>
<dbReference type="RefSeq" id="WP_004889594.1">
    <property type="nucleotide sequence ID" value="NZ_CP021838.1"/>
</dbReference>
<dbReference type="Proteomes" id="UP000286434">
    <property type="component" value="Unassembled WGS sequence"/>
</dbReference>
<sequence length="188" mass="21411">MKQWIEKNGLIVILFVFGLSFMIFGNVFNFSSSKQVQQEATQAVFRQSDEEKKLKQIADYEERYEQQLKEALEAIVGVGEVKVIVNVDATERNVLEKNATVQKKRTMEEDKEGGKRQIEDESTDEKIVIVRKGDEETPLVLQTKKPEIRGVLVVAKGADQVQVKKWIVEAVTRTLNVPSHRVAVLPKK</sequence>
<keyword evidence="1" id="KW-1133">Transmembrane helix</keyword>
<dbReference type="Proteomes" id="UP000078336">
    <property type="component" value="Unassembled WGS sequence"/>
</dbReference>
<evidence type="ECO:0000313" key="3">
    <source>
        <dbReference type="EMBL" id="RWU15885.1"/>
    </source>
</evidence>
<dbReference type="EMBL" id="SBBW01000004">
    <property type="protein sequence ID" value="RWU15885.1"/>
    <property type="molecule type" value="Genomic_DNA"/>
</dbReference>
<proteinExistence type="predicted"/>
<accession>A0A178TMD8</accession>
<protein>
    <submittedName>
        <fullName evidence="2">Stage III sporulation protein AG</fullName>
    </submittedName>
</protein>
<gene>
    <name evidence="3" type="primary">spoIIIAG</name>
    <name evidence="3" type="ORF">EA138_01900</name>
    <name evidence="2" type="ORF">TAF16_0922</name>
</gene>
<dbReference type="InterPro" id="IPR014195">
    <property type="entry name" value="Spore_III_AG"/>
</dbReference>
<dbReference type="NCBIfam" id="TIGR02830">
    <property type="entry name" value="spore_III_AG"/>
    <property type="match status" value="1"/>
</dbReference>